<gene>
    <name evidence="4" type="ORF">DOK78_001663</name>
</gene>
<dbReference type="InterPro" id="IPR050769">
    <property type="entry name" value="NAT_camello-type"/>
</dbReference>
<dbReference type="PRINTS" id="PR00598">
    <property type="entry name" value="HTHMARR"/>
</dbReference>
<dbReference type="PANTHER" id="PTHR13947:SF37">
    <property type="entry name" value="LD18367P"/>
    <property type="match status" value="1"/>
</dbReference>
<dbReference type="SUPFAM" id="SSF46785">
    <property type="entry name" value="Winged helix' DNA-binding domain"/>
    <property type="match status" value="1"/>
</dbReference>
<evidence type="ECO:0000259" key="2">
    <source>
        <dbReference type="PROSITE" id="PS50995"/>
    </source>
</evidence>
<reference evidence="4 5" key="2">
    <citation type="submission" date="2024-03" db="EMBL/GenBank/DDBJ databases">
        <title>The Genome Sequence of Enterococcus sp. DIV2402.</title>
        <authorList>
            <consortium name="The Broad Institute Genomics Platform"/>
            <consortium name="The Broad Institute Microbial Omics Core"/>
            <consortium name="The Broad Institute Genomic Center for Infectious Diseases"/>
            <person name="Earl A."/>
            <person name="Manson A."/>
            <person name="Gilmore M."/>
            <person name="Schwartman J."/>
            <person name="Shea T."/>
            <person name="Abouelleil A."/>
            <person name="Cao P."/>
            <person name="Chapman S."/>
            <person name="Cusick C."/>
            <person name="Young S."/>
            <person name="Neafsey D."/>
            <person name="Nusbaum C."/>
            <person name="Birren B."/>
        </authorList>
    </citation>
    <scope>NUCLEOTIDE SEQUENCE [LARGE SCALE GENOMIC DNA]</scope>
    <source>
        <strain evidence="4 5">DIV2402</strain>
    </source>
</reference>
<dbReference type="SUPFAM" id="SSF55729">
    <property type="entry name" value="Acyl-CoA N-acyltransferases (Nat)"/>
    <property type="match status" value="1"/>
</dbReference>
<dbReference type="InterPro" id="IPR000835">
    <property type="entry name" value="HTH_MarR-typ"/>
</dbReference>
<accession>A0ABZ2SMI1</accession>
<evidence type="ECO:0008006" key="6">
    <source>
        <dbReference type="Google" id="ProtNLM"/>
    </source>
</evidence>
<evidence type="ECO:0000256" key="1">
    <source>
        <dbReference type="ARBA" id="ARBA00022679"/>
    </source>
</evidence>
<sequence length="301" mass="35297">MTNLYFIDKFRGFNRFYANLLGKFDFKFYGKLFTIGEANVIAEIYNNHALSAKDISENLMMNKGQLSKMLNKFEKNGLVVRVPDNNDKRSFILSLTEKGTQMYLEQTEIVRLGLREELLPYSKQEMQRLDCAMTIFKNTYEKNNHIAIDEGTTQDIGFIADLHSRLYTELGYHYAIQTHILTSLIRYTEKPRSGKIWIAKVNGIRVGSIGIVENEKNKWEIHWFAVDSNYQHLGLGKQLLDTLMQFITEKQVQHVYLWTINELTQARNLYARSGFTLTEAVPTTKWKNKELMDEKWVWQHI</sequence>
<dbReference type="EMBL" id="CP147251">
    <property type="protein sequence ID" value="WYJ77025.1"/>
    <property type="molecule type" value="Genomic_DNA"/>
</dbReference>
<dbReference type="InterPro" id="IPR036388">
    <property type="entry name" value="WH-like_DNA-bd_sf"/>
</dbReference>
<dbReference type="RefSeq" id="WP_207940797.1">
    <property type="nucleotide sequence ID" value="NZ_CP147251.1"/>
</dbReference>
<evidence type="ECO:0000313" key="5">
    <source>
        <dbReference type="Proteomes" id="UP000664701"/>
    </source>
</evidence>
<dbReference type="InterPro" id="IPR016181">
    <property type="entry name" value="Acyl_CoA_acyltransferase"/>
</dbReference>
<reference evidence="4 5" key="1">
    <citation type="submission" date="2021-03" db="EMBL/GenBank/DDBJ databases">
        <authorList>
            <person name="Gilmore M.S."/>
            <person name="Schwartzman J."/>
            <person name="Van Tyne D."/>
            <person name="Martin M."/>
            <person name="Earl A.M."/>
            <person name="Manson A.L."/>
            <person name="Straub T."/>
            <person name="Salamzade R."/>
            <person name="Saavedra J."/>
            <person name="Lebreton F."/>
            <person name="Prichula J."/>
            <person name="Schaufler K."/>
            <person name="Gaca A."/>
            <person name="Sgardioli B."/>
            <person name="Wagenaar J."/>
            <person name="Strong T."/>
        </authorList>
    </citation>
    <scope>NUCLEOTIDE SEQUENCE [LARGE SCALE GENOMIC DNA]</scope>
    <source>
        <strain evidence="4 5">DIV2402</strain>
    </source>
</reference>
<feature type="domain" description="HTH marR-type" evidence="2">
    <location>
        <begin position="1"/>
        <end position="138"/>
    </location>
</feature>
<dbReference type="PROSITE" id="PS51186">
    <property type="entry name" value="GNAT"/>
    <property type="match status" value="1"/>
</dbReference>
<name>A0ABZ2SMI1_9ENTE</name>
<keyword evidence="1" id="KW-0808">Transferase</keyword>
<dbReference type="PANTHER" id="PTHR13947">
    <property type="entry name" value="GNAT FAMILY N-ACETYLTRANSFERASE"/>
    <property type="match status" value="1"/>
</dbReference>
<dbReference type="Pfam" id="PF00583">
    <property type="entry name" value="Acetyltransf_1"/>
    <property type="match status" value="1"/>
</dbReference>
<dbReference type="Proteomes" id="UP000664701">
    <property type="component" value="Chromosome"/>
</dbReference>
<dbReference type="Gene3D" id="1.10.10.10">
    <property type="entry name" value="Winged helix-like DNA-binding domain superfamily/Winged helix DNA-binding domain"/>
    <property type="match status" value="1"/>
</dbReference>
<protein>
    <recommendedName>
        <fullName evidence="6">MarR family transcriptional regulator</fullName>
    </recommendedName>
</protein>
<proteinExistence type="predicted"/>
<feature type="domain" description="N-acetyltransferase" evidence="3">
    <location>
        <begin position="146"/>
        <end position="298"/>
    </location>
</feature>
<organism evidence="4 5">
    <name type="scientific">Candidatus Enterococcus lowellii</name>
    <dbReference type="NCBI Taxonomy" id="2230877"/>
    <lineage>
        <taxon>Bacteria</taxon>
        <taxon>Bacillati</taxon>
        <taxon>Bacillota</taxon>
        <taxon>Bacilli</taxon>
        <taxon>Lactobacillales</taxon>
        <taxon>Enterococcaceae</taxon>
        <taxon>Enterococcus</taxon>
    </lineage>
</organism>
<keyword evidence="5" id="KW-1185">Reference proteome</keyword>
<evidence type="ECO:0000313" key="4">
    <source>
        <dbReference type="EMBL" id="WYJ77025.1"/>
    </source>
</evidence>
<dbReference type="SMART" id="SM00347">
    <property type="entry name" value="HTH_MARR"/>
    <property type="match status" value="1"/>
</dbReference>
<dbReference type="Gene3D" id="3.40.630.30">
    <property type="match status" value="1"/>
</dbReference>
<dbReference type="Pfam" id="PF01047">
    <property type="entry name" value="MarR"/>
    <property type="match status" value="1"/>
</dbReference>
<dbReference type="InterPro" id="IPR000182">
    <property type="entry name" value="GNAT_dom"/>
</dbReference>
<dbReference type="PROSITE" id="PS50995">
    <property type="entry name" value="HTH_MARR_2"/>
    <property type="match status" value="1"/>
</dbReference>
<dbReference type="CDD" id="cd04301">
    <property type="entry name" value="NAT_SF"/>
    <property type="match status" value="1"/>
</dbReference>
<dbReference type="InterPro" id="IPR036390">
    <property type="entry name" value="WH_DNA-bd_sf"/>
</dbReference>
<evidence type="ECO:0000259" key="3">
    <source>
        <dbReference type="PROSITE" id="PS51186"/>
    </source>
</evidence>